<gene>
    <name evidence="2" type="ORF">NCTC11212_00195</name>
    <name evidence="1" type="ORF">SAMN05421800_12548</name>
</gene>
<evidence type="ECO:0000313" key="1">
    <source>
        <dbReference type="EMBL" id="SKC06181.1"/>
    </source>
</evidence>
<dbReference type="EMBL" id="FUZE01000025">
    <property type="protein sequence ID" value="SKC06181.1"/>
    <property type="molecule type" value="Genomic_DNA"/>
</dbReference>
<proteinExistence type="predicted"/>
<sequence>MKKYILIIILILICLIIILNIDFPVGSNDCFGKYANMNYDAAVCCVEAPHEPDTLILHKDGSFTSKFYGNGTFVTENGLTRRIILKYSDFGKGSIYNTYFTNKINEELRIILNADSNHYYEKIK</sequence>
<dbReference type="AlphaFoldDB" id="A0AAX2IHN1"/>
<dbReference type="Proteomes" id="UP000190669">
    <property type="component" value="Unassembled WGS sequence"/>
</dbReference>
<dbReference type="EMBL" id="UAVR01000002">
    <property type="protein sequence ID" value="SQA86788.1"/>
    <property type="molecule type" value="Genomic_DNA"/>
</dbReference>
<protein>
    <submittedName>
        <fullName evidence="2">Uncharacterized protein</fullName>
    </submittedName>
</protein>
<evidence type="ECO:0000313" key="4">
    <source>
        <dbReference type="Proteomes" id="UP000251937"/>
    </source>
</evidence>
<keyword evidence="3" id="KW-1185">Reference proteome</keyword>
<organism evidence="2 4">
    <name type="scientific">Chryseobacterium balustinum</name>
    <dbReference type="NCBI Taxonomy" id="246"/>
    <lineage>
        <taxon>Bacteria</taxon>
        <taxon>Pseudomonadati</taxon>
        <taxon>Bacteroidota</taxon>
        <taxon>Flavobacteriia</taxon>
        <taxon>Flavobacteriales</taxon>
        <taxon>Weeksellaceae</taxon>
        <taxon>Chryseobacterium group</taxon>
        <taxon>Chryseobacterium</taxon>
    </lineage>
</organism>
<comment type="caution">
    <text evidence="2">The sequence shown here is derived from an EMBL/GenBank/DDBJ whole genome shotgun (WGS) entry which is preliminary data.</text>
</comment>
<name>A0AAX2IHN1_9FLAO</name>
<dbReference type="KEGG" id="cbp:EB354_00015"/>
<dbReference type="Proteomes" id="UP000251937">
    <property type="component" value="Unassembled WGS sequence"/>
</dbReference>
<accession>A0AAX2IHN1</accession>
<dbReference type="RefSeq" id="WP_079466811.1">
    <property type="nucleotide sequence ID" value="NZ_CP033934.1"/>
</dbReference>
<reference evidence="2 4" key="2">
    <citation type="submission" date="2018-06" db="EMBL/GenBank/DDBJ databases">
        <authorList>
            <consortium name="Pathogen Informatics"/>
            <person name="Doyle S."/>
        </authorList>
    </citation>
    <scope>NUCLEOTIDE SEQUENCE [LARGE SCALE GENOMIC DNA]</scope>
    <source>
        <strain evidence="2 4">NCTC11212</strain>
    </source>
</reference>
<evidence type="ECO:0000313" key="2">
    <source>
        <dbReference type="EMBL" id="SQA86788.1"/>
    </source>
</evidence>
<evidence type="ECO:0000313" key="3">
    <source>
        <dbReference type="Proteomes" id="UP000190669"/>
    </source>
</evidence>
<reference evidence="1 3" key="1">
    <citation type="submission" date="2017-02" db="EMBL/GenBank/DDBJ databases">
        <authorList>
            <person name="Varghese N."/>
            <person name="Submissions S."/>
        </authorList>
    </citation>
    <scope>NUCLEOTIDE SEQUENCE [LARGE SCALE GENOMIC DNA]</scope>
    <source>
        <strain evidence="1 3">DSM 16775</strain>
    </source>
</reference>